<dbReference type="eggNOG" id="COG1977">
    <property type="taxonomic scope" value="Bacteria"/>
</dbReference>
<dbReference type="Proteomes" id="UP000006346">
    <property type="component" value="Chromosome"/>
</dbReference>
<accession>G7WEQ7</accession>
<dbReference type="SUPFAM" id="SSF54285">
    <property type="entry name" value="MoaD/ThiS"/>
    <property type="match status" value="1"/>
</dbReference>
<proteinExistence type="predicted"/>
<reference evidence="2" key="1">
    <citation type="submission" date="2011-11" db="EMBL/GenBank/DDBJ databases">
        <title>Complete sequence of Desulfosporosinus orientis DSM 765.</title>
        <authorList>
            <person name="Lucas S."/>
            <person name="Han J."/>
            <person name="Lapidus A."/>
            <person name="Cheng J.-F."/>
            <person name="Goodwin L."/>
            <person name="Pitluck S."/>
            <person name="Peters L."/>
            <person name="Ovchinnikova G."/>
            <person name="Teshima H."/>
            <person name="Detter J.C."/>
            <person name="Han C."/>
            <person name="Tapia R."/>
            <person name="Land M."/>
            <person name="Hauser L."/>
            <person name="Kyrpides N."/>
            <person name="Ivanova N."/>
            <person name="Pagani I."/>
            <person name="Pester M."/>
            <person name="Spring S."/>
            <person name="Ollivier B."/>
            <person name="Rattei T."/>
            <person name="Klenk H.-P."/>
            <person name="Wagner M."/>
            <person name="Loy A."/>
            <person name="Woyke T."/>
        </authorList>
    </citation>
    <scope>NUCLEOTIDE SEQUENCE [LARGE SCALE GENOMIC DNA]</scope>
    <source>
        <strain evidence="2">ATCC 19365 / DSM 765 / NCIMB 8382 / VKM B-1628</strain>
    </source>
</reference>
<dbReference type="PATRIC" id="fig|768706.3.peg.1268"/>
<dbReference type="STRING" id="768706.Desor_1286"/>
<dbReference type="InterPro" id="IPR012675">
    <property type="entry name" value="Beta-grasp_dom_sf"/>
</dbReference>
<protein>
    <submittedName>
        <fullName evidence="1">Molybdopterin converting factor, small subunit</fullName>
    </submittedName>
</protein>
<dbReference type="HOGENOM" id="CLU_114601_5_3_9"/>
<gene>
    <name evidence="1" type="ordered locus">Desor_1286</name>
</gene>
<dbReference type="RefSeq" id="WP_014183769.1">
    <property type="nucleotide sequence ID" value="NC_016584.1"/>
</dbReference>
<name>G7WEQ7_DESOD</name>
<organism evidence="1 2">
    <name type="scientific">Desulfosporosinus orientis (strain ATCC 19365 / DSM 765 / NCIMB 8382 / VKM B-1628 / Singapore I)</name>
    <name type="common">Desulfotomaculum orientis</name>
    <dbReference type="NCBI Taxonomy" id="768706"/>
    <lineage>
        <taxon>Bacteria</taxon>
        <taxon>Bacillati</taxon>
        <taxon>Bacillota</taxon>
        <taxon>Clostridia</taxon>
        <taxon>Eubacteriales</taxon>
        <taxon>Desulfitobacteriaceae</taxon>
        <taxon>Desulfosporosinus</taxon>
    </lineage>
</organism>
<dbReference type="Gene3D" id="3.10.20.30">
    <property type="match status" value="1"/>
</dbReference>
<dbReference type="InterPro" id="IPR003749">
    <property type="entry name" value="ThiS/MoaD-like"/>
</dbReference>
<sequence length="97" mass="10584">MGSPIRNGGHIRLAIETLKGETDVRVTIKLFATFRDGRFKVEERELSEGTCVLDIIQPLNIKPEEIAICLLNGKDAKEHTVLKDGDTLALFPPVGGG</sequence>
<dbReference type="CDD" id="cd17040">
    <property type="entry name" value="Ubl_MoaD_like"/>
    <property type="match status" value="1"/>
</dbReference>
<reference evidence="1 2" key="2">
    <citation type="journal article" date="2012" name="J. Bacteriol.">
        <title>Complete genome sequences of Desulfosporosinus orientis DSM765T, Desulfosporosinus youngiae DSM17734T, Desulfosporosinus meridiei DSM13257T, and Desulfosporosinus acidiphilus DSM22704T.</title>
        <authorList>
            <person name="Pester M."/>
            <person name="Brambilla E."/>
            <person name="Alazard D."/>
            <person name="Rattei T."/>
            <person name="Weinmaier T."/>
            <person name="Han J."/>
            <person name="Lucas S."/>
            <person name="Lapidus A."/>
            <person name="Cheng J.F."/>
            <person name="Goodwin L."/>
            <person name="Pitluck S."/>
            <person name="Peters L."/>
            <person name="Ovchinnikova G."/>
            <person name="Teshima H."/>
            <person name="Detter J.C."/>
            <person name="Han C.S."/>
            <person name="Tapia R."/>
            <person name="Land M.L."/>
            <person name="Hauser L."/>
            <person name="Kyrpides N.C."/>
            <person name="Ivanova N.N."/>
            <person name="Pagani I."/>
            <person name="Huntmann M."/>
            <person name="Wei C.L."/>
            <person name="Davenport K.W."/>
            <person name="Daligault H."/>
            <person name="Chain P.S."/>
            <person name="Chen A."/>
            <person name="Mavromatis K."/>
            <person name="Markowitz V."/>
            <person name="Szeto E."/>
            <person name="Mikhailova N."/>
            <person name="Pati A."/>
            <person name="Wagner M."/>
            <person name="Woyke T."/>
            <person name="Ollivier B."/>
            <person name="Klenk H.P."/>
            <person name="Spring S."/>
            <person name="Loy A."/>
        </authorList>
    </citation>
    <scope>NUCLEOTIDE SEQUENCE [LARGE SCALE GENOMIC DNA]</scope>
    <source>
        <strain evidence="2">ATCC 19365 / DSM 765 / NCIMB 8382 / VKM B-1628</strain>
    </source>
</reference>
<dbReference type="InterPro" id="IPR016155">
    <property type="entry name" value="Mopterin_synth/thiamin_S_b"/>
</dbReference>
<dbReference type="EMBL" id="CP003108">
    <property type="protein sequence ID" value="AET66948.1"/>
    <property type="molecule type" value="Genomic_DNA"/>
</dbReference>
<keyword evidence="2" id="KW-1185">Reference proteome</keyword>
<evidence type="ECO:0000313" key="1">
    <source>
        <dbReference type="EMBL" id="AET66948.1"/>
    </source>
</evidence>
<evidence type="ECO:0000313" key="2">
    <source>
        <dbReference type="Proteomes" id="UP000006346"/>
    </source>
</evidence>
<dbReference type="KEGG" id="dor:Desor_1286"/>
<dbReference type="Pfam" id="PF02597">
    <property type="entry name" value="ThiS"/>
    <property type="match status" value="1"/>
</dbReference>
<dbReference type="AlphaFoldDB" id="G7WEQ7"/>